<dbReference type="Proteomes" id="UP000279275">
    <property type="component" value="Unassembled WGS sequence"/>
</dbReference>
<dbReference type="InterPro" id="IPR016024">
    <property type="entry name" value="ARM-type_fold"/>
</dbReference>
<dbReference type="InterPro" id="IPR004155">
    <property type="entry name" value="PBS_lyase_HEAT"/>
</dbReference>
<dbReference type="Gene3D" id="1.25.10.10">
    <property type="entry name" value="Leucine-rich Repeat Variant"/>
    <property type="match status" value="1"/>
</dbReference>
<dbReference type="GO" id="GO:0016491">
    <property type="term" value="F:oxidoreductase activity"/>
    <property type="evidence" value="ECO:0007669"/>
    <property type="project" value="TreeGrafter"/>
</dbReference>
<gene>
    <name evidence="1" type="ORF">EBN03_24375</name>
</gene>
<dbReference type="PANTHER" id="PTHR12697:SF5">
    <property type="entry name" value="DEOXYHYPUSINE HYDROXYLASE"/>
    <property type="match status" value="1"/>
</dbReference>
<evidence type="ECO:0000313" key="2">
    <source>
        <dbReference type="Proteomes" id="UP000279275"/>
    </source>
</evidence>
<dbReference type="RefSeq" id="WP_122190442.1">
    <property type="nucleotide sequence ID" value="NZ_RFFH01000012.1"/>
</dbReference>
<comment type="caution">
    <text evidence="1">The sequence shown here is derived from an EMBL/GenBank/DDBJ whole genome shotgun (WGS) entry which is preliminary data.</text>
</comment>
<proteinExistence type="predicted"/>
<dbReference type="Pfam" id="PF03130">
    <property type="entry name" value="HEAT_PBS"/>
    <property type="match status" value="1"/>
</dbReference>
<dbReference type="PANTHER" id="PTHR12697">
    <property type="entry name" value="PBS LYASE HEAT-LIKE PROTEIN"/>
    <property type="match status" value="1"/>
</dbReference>
<dbReference type="AlphaFoldDB" id="A0A3M2L5V4"/>
<organism evidence="1 2">
    <name type="scientific">Nocardia stercoris</name>
    <dbReference type="NCBI Taxonomy" id="2483361"/>
    <lineage>
        <taxon>Bacteria</taxon>
        <taxon>Bacillati</taxon>
        <taxon>Actinomycetota</taxon>
        <taxon>Actinomycetes</taxon>
        <taxon>Mycobacteriales</taxon>
        <taxon>Nocardiaceae</taxon>
        <taxon>Nocardia</taxon>
    </lineage>
</organism>
<dbReference type="Pfam" id="PF13646">
    <property type="entry name" value="HEAT_2"/>
    <property type="match status" value="1"/>
</dbReference>
<dbReference type="InterPro" id="IPR011989">
    <property type="entry name" value="ARM-like"/>
</dbReference>
<reference evidence="1 2" key="1">
    <citation type="submission" date="2018-10" db="EMBL/GenBank/DDBJ databases">
        <title>Isolation from cow dung.</title>
        <authorList>
            <person name="Ling L."/>
        </authorList>
    </citation>
    <scope>NUCLEOTIDE SEQUENCE [LARGE SCALE GENOMIC DNA]</scope>
    <source>
        <strain evidence="1 2">NEAU-LL90</strain>
    </source>
</reference>
<dbReference type="OrthoDB" id="452432at2"/>
<accession>A0A3M2L5V4</accession>
<dbReference type="EMBL" id="RFFH01000012">
    <property type="protein sequence ID" value="RMI29928.1"/>
    <property type="molecule type" value="Genomic_DNA"/>
</dbReference>
<name>A0A3M2L5V4_9NOCA</name>
<dbReference type="SMART" id="SM00567">
    <property type="entry name" value="EZ_HEAT"/>
    <property type="match status" value="4"/>
</dbReference>
<sequence length="271" mass="28676">MSDNHDALHTALQAPDPAARIRALNDTALQPDPACLPEVLPLLADSDIGVRAAAARTAAKVGATRPETTGAALLPLLADSDEMVRNEAVEGFGPLQYAPALPRLLTLVRSDGSWIVRASAAEALGFYQGPGVAETLAEVVNDDREMYPVRSYAAFSLGHIGDPAILPQVDQLIVAHGSEPKVGAALLGAGYRLGGHQYLAPLLNLLDINADYEIGRLLTEIDYLTRKPLPPTLTQDAATIRAALDSLADRLPNHAPKAGAIVRRLPLTDTE</sequence>
<protein>
    <submittedName>
        <fullName evidence="1">HEAT repeat domain-containing protein</fullName>
    </submittedName>
</protein>
<keyword evidence="2" id="KW-1185">Reference proteome</keyword>
<dbReference type="SUPFAM" id="SSF48371">
    <property type="entry name" value="ARM repeat"/>
    <property type="match status" value="1"/>
</dbReference>
<evidence type="ECO:0000313" key="1">
    <source>
        <dbReference type="EMBL" id="RMI29928.1"/>
    </source>
</evidence>